<evidence type="ECO:0000313" key="12">
    <source>
        <dbReference type="EMBL" id="KKA29015.1"/>
    </source>
</evidence>
<dbReference type="PROSITE" id="PS50006">
    <property type="entry name" value="FHA_DOMAIN"/>
    <property type="match status" value="1"/>
</dbReference>
<keyword evidence="4 8" id="KW-0547">Nucleotide-binding</keyword>
<comment type="caution">
    <text evidence="12">The sequence shown here is derived from an EMBL/GenBank/DDBJ whole genome shotgun (WGS) entry which is preliminary data.</text>
</comment>
<dbReference type="Pfam" id="PF00498">
    <property type="entry name" value="FHA"/>
    <property type="match status" value="1"/>
</dbReference>
<evidence type="ECO:0000256" key="4">
    <source>
        <dbReference type="ARBA" id="ARBA00022741"/>
    </source>
</evidence>
<feature type="domain" description="Protein kinase" evidence="11">
    <location>
        <begin position="291"/>
        <end position="577"/>
    </location>
</feature>
<evidence type="ECO:0000256" key="9">
    <source>
        <dbReference type="SAM" id="MobiDB-lite"/>
    </source>
</evidence>
<feature type="compositionally biased region" description="Polar residues" evidence="9">
    <location>
        <begin position="691"/>
        <end position="702"/>
    </location>
</feature>
<evidence type="ECO:0000256" key="6">
    <source>
        <dbReference type="ARBA" id="ARBA00023006"/>
    </source>
</evidence>
<dbReference type="InterPro" id="IPR008984">
    <property type="entry name" value="SMAD_FHA_dom_sf"/>
</dbReference>
<reference evidence="12 13" key="1">
    <citation type="submission" date="2015-03" db="EMBL/GenBank/DDBJ databases">
        <authorList>
            <person name="Radwan O."/>
            <person name="Al-Naeli F.A."/>
            <person name="Rendon G.A."/>
            <person name="Fields C."/>
        </authorList>
    </citation>
    <scope>NUCLEOTIDE SEQUENCE [LARGE SCALE GENOMIC DNA]</scope>
    <source>
        <strain evidence="12">CR-DP1</strain>
    </source>
</reference>
<feature type="region of interest" description="Disordered" evidence="9">
    <location>
        <begin position="1"/>
        <end position="44"/>
    </location>
</feature>
<evidence type="ECO:0000256" key="7">
    <source>
        <dbReference type="ARBA" id="ARBA00030237"/>
    </source>
</evidence>
<evidence type="ECO:0000256" key="2">
    <source>
        <dbReference type="ARBA" id="ARBA00005575"/>
    </source>
</evidence>
<dbReference type="SUPFAM" id="SSF56112">
    <property type="entry name" value="Protein kinase-like (PK-like)"/>
    <property type="match status" value="1"/>
</dbReference>
<dbReference type="PANTHER" id="PTHR24348">
    <property type="entry name" value="SERINE/THREONINE-PROTEIN KINASE UNC-51-RELATED"/>
    <property type="match status" value="1"/>
</dbReference>
<feature type="domain" description="FHA" evidence="10">
    <location>
        <begin position="127"/>
        <end position="180"/>
    </location>
</feature>
<protein>
    <recommendedName>
        <fullName evidence="7">Autophagy-related protein 1</fullName>
    </recommendedName>
</protein>
<dbReference type="Pfam" id="PF00069">
    <property type="entry name" value="Pkinase"/>
    <property type="match status" value="1"/>
</dbReference>
<feature type="region of interest" description="Disordered" evidence="9">
    <location>
        <begin position="674"/>
        <end position="719"/>
    </location>
</feature>
<dbReference type="Gene3D" id="2.60.200.20">
    <property type="match status" value="1"/>
</dbReference>
<dbReference type="PROSITE" id="PS50011">
    <property type="entry name" value="PROTEIN_KINASE_DOM"/>
    <property type="match status" value="1"/>
</dbReference>
<dbReference type="PROSITE" id="PS00107">
    <property type="entry name" value="PROTEIN_KINASE_ATP"/>
    <property type="match status" value="1"/>
</dbReference>
<dbReference type="GO" id="GO:0004674">
    <property type="term" value="F:protein serine/threonine kinase activity"/>
    <property type="evidence" value="ECO:0007669"/>
    <property type="project" value="InterPro"/>
</dbReference>
<dbReference type="GO" id="GO:0010506">
    <property type="term" value="P:regulation of autophagy"/>
    <property type="evidence" value="ECO:0007669"/>
    <property type="project" value="InterPro"/>
</dbReference>
<evidence type="ECO:0000256" key="8">
    <source>
        <dbReference type="PROSITE-ProRule" id="PRU10141"/>
    </source>
</evidence>
<dbReference type="GO" id="GO:0034045">
    <property type="term" value="C:phagophore assembly site membrane"/>
    <property type="evidence" value="ECO:0007669"/>
    <property type="project" value="UniProtKB-SubCell"/>
</dbReference>
<dbReference type="Gene3D" id="1.10.510.10">
    <property type="entry name" value="Transferase(Phosphotransferase) domain 1"/>
    <property type="match status" value="1"/>
</dbReference>
<dbReference type="AlphaFoldDB" id="A0A0F4ZFL6"/>
<feature type="compositionally biased region" description="Basic and acidic residues" evidence="9">
    <location>
        <begin position="29"/>
        <end position="43"/>
    </location>
</feature>
<dbReference type="InterPro" id="IPR011009">
    <property type="entry name" value="Kinase-like_dom_sf"/>
</dbReference>
<dbReference type="FunFam" id="3.30.200.20:FF:000470">
    <property type="entry name" value="Serine/threonine-protein kinase RAD53"/>
    <property type="match status" value="1"/>
</dbReference>
<dbReference type="InterPro" id="IPR017441">
    <property type="entry name" value="Protein_kinase_ATP_BS"/>
</dbReference>
<dbReference type="SMART" id="SM00220">
    <property type="entry name" value="S_TKc"/>
    <property type="match status" value="1"/>
</dbReference>
<evidence type="ECO:0000256" key="1">
    <source>
        <dbReference type="ARBA" id="ARBA00004623"/>
    </source>
</evidence>
<keyword evidence="13" id="KW-1185">Reference proteome</keyword>
<dbReference type="Proteomes" id="UP000033483">
    <property type="component" value="Unassembled WGS sequence"/>
</dbReference>
<evidence type="ECO:0000256" key="5">
    <source>
        <dbReference type="ARBA" id="ARBA00022840"/>
    </source>
</evidence>
<evidence type="ECO:0000259" key="10">
    <source>
        <dbReference type="PROSITE" id="PS50006"/>
    </source>
</evidence>
<dbReference type="PANTHER" id="PTHR24348:SF68">
    <property type="entry name" value="SERINE_THREONINE-PROTEIN KINASE ATG1C"/>
    <property type="match status" value="1"/>
</dbReference>
<dbReference type="GO" id="GO:0005524">
    <property type="term" value="F:ATP binding"/>
    <property type="evidence" value="ECO:0007669"/>
    <property type="project" value="UniProtKB-UniRule"/>
</dbReference>
<evidence type="ECO:0000313" key="13">
    <source>
        <dbReference type="Proteomes" id="UP000033483"/>
    </source>
</evidence>
<keyword evidence="3" id="KW-0813">Transport</keyword>
<gene>
    <name evidence="12" type="ORF">TD95_004535</name>
</gene>
<dbReference type="PROSITE" id="PS00108">
    <property type="entry name" value="PROTEIN_KINASE_ST"/>
    <property type="match status" value="1"/>
</dbReference>
<evidence type="ECO:0000256" key="3">
    <source>
        <dbReference type="ARBA" id="ARBA00022448"/>
    </source>
</evidence>
<dbReference type="InterPro" id="IPR045269">
    <property type="entry name" value="Atg1-like"/>
</dbReference>
<feature type="compositionally biased region" description="Low complexity" evidence="9">
    <location>
        <begin position="1"/>
        <end position="18"/>
    </location>
</feature>
<keyword evidence="5 8" id="KW-0067">ATP-binding</keyword>
<dbReference type="OrthoDB" id="504170at2759"/>
<comment type="subcellular location">
    <subcellularLocation>
        <location evidence="1">Preautophagosomal structure membrane</location>
        <topology evidence="1">Peripheral membrane protein</topology>
    </subcellularLocation>
</comment>
<feature type="compositionally biased region" description="Polar residues" evidence="9">
    <location>
        <begin position="19"/>
        <end position="28"/>
    </location>
</feature>
<keyword evidence="6" id="KW-0072">Autophagy</keyword>
<name>A0A0F4ZFL6_9PEZI</name>
<dbReference type="InterPro" id="IPR000719">
    <property type="entry name" value="Prot_kinase_dom"/>
</dbReference>
<evidence type="ECO:0000259" key="11">
    <source>
        <dbReference type="PROSITE" id="PS50011"/>
    </source>
</evidence>
<dbReference type="InterPro" id="IPR008271">
    <property type="entry name" value="Ser/Thr_kinase_AS"/>
</dbReference>
<dbReference type="EMBL" id="LAEV01001051">
    <property type="protein sequence ID" value="KKA29015.1"/>
    <property type="molecule type" value="Genomic_DNA"/>
</dbReference>
<dbReference type="InterPro" id="IPR000253">
    <property type="entry name" value="FHA_dom"/>
</dbReference>
<sequence>MDNISSSQLLFSDSQLDQPGSQSTQPTQRENDPRRLEPEKSPVSDEDISDIICILHPSSDSALREVTGLVERGSPFVVSSSDIALGKSRFEDNFIDDASRFQITQPMSKYSIVLRLSDNVKDPHLGFVFGRNAGRCDICFVNDPLRRLSNSHFRIYVNEYGIIMLEDRSTNGTIVDTDVLRSKDSDPQHVRRTLTTGGRIKILMHNQSEDIVFAVRIPKREGTHAAEWSEKVAEFFRKHMLPPLIAPIPQPNATRDIFHGHQGRTPRPQLPTLPPANGAIGAQPWDGAGKYNRIDYIGKGAFAVVYRVTDKYNGTPYAAKELDKRRFLKNGVIDQRVDNEMRIMRQVRHPNIVQYIDHFDWQDRLLIIIMELVQGGDLGKYVNENGPIPEVIVQEISRQMISALDYLHKKNITHRDVKPDNILISSTNPFVVKLTDFGLSKVVDNEQTFLRTFCGTLLYCAPEVYAEFAEYDENGVRDPSNRNKNRKPGQRYGHAIDIWSLGGVIFFILTGRPPYPVQNGDTSYTQLLNHIMTRKLDVGPLKRALVSKEGISFLQSMLRCRPDERATIQDLVNHPWLQSTSVGSSQASLDEASDTEIDDDASITEVMPLGKNQVIPYNNFSINGDDVEMTDSFMDEIANQFYNEAYTTVQGNNIYQTDTSLQVQQQLHQQQHQYEKQQQQQQQKQQKQQQNFRETISNSSESGVLPALPVPNSCTDSEYDTNFGSTRIIGDSDNSNLPASKPVHHYLPASGHLQVPIGESGILGGQSNDQVLSLVEGVASQSLCSEYNNELTTNQNEHVVSSSIELTSAKRKTDFDSSGDYSETSAGVYAIKRARSDLQTTRIPVISAEEKAELSLLARIPSINRLESGRHIDMPVHKSRFWEKNVSSYHLKYPEMTQLQITAFKQAAADRGETFEPGKTPLWNLAMKHFPPTDWKAIAETGSSALMAPRDIPATTQNYVTQSSIYSHESIPSQTPTVTDDAMVLMSLVSAPDSRVQNINVQCTDSVLTWGRSPVNLVQHQVVSETRIPKTAVRILLWAPEYDASRDKPNNLPWLPNQPRPVDQFKYFFYVSTKSTRGIHVNNVLLPSHNYNDFDSPSRNWIRLYTGDELTLWGKDSNCTKIIFTCHWGGSRAKRPENSDLLLETAEVARKLDEISLRAERKRFETRYYEAREEEAMYDYNQRVKHVELERERSVRFEELRRRAVDYMAAQAMMADTQGKENFTMAREKPRVKTM</sequence>
<proteinExistence type="inferred from homology"/>
<feature type="compositionally biased region" description="Low complexity" evidence="9">
    <location>
        <begin position="674"/>
        <end position="690"/>
    </location>
</feature>
<feature type="binding site" evidence="8">
    <location>
        <position position="320"/>
    </location>
    <ligand>
        <name>ATP</name>
        <dbReference type="ChEBI" id="CHEBI:30616"/>
    </ligand>
</feature>
<dbReference type="SUPFAM" id="SSF49879">
    <property type="entry name" value="SMAD/FHA domain"/>
    <property type="match status" value="1"/>
</dbReference>
<organism evidence="12 13">
    <name type="scientific">Thielaviopsis punctulata</name>
    <dbReference type="NCBI Taxonomy" id="72032"/>
    <lineage>
        <taxon>Eukaryota</taxon>
        <taxon>Fungi</taxon>
        <taxon>Dikarya</taxon>
        <taxon>Ascomycota</taxon>
        <taxon>Pezizomycotina</taxon>
        <taxon>Sordariomycetes</taxon>
        <taxon>Hypocreomycetidae</taxon>
        <taxon>Microascales</taxon>
        <taxon>Ceratocystidaceae</taxon>
        <taxon>Thielaviopsis</taxon>
    </lineage>
</organism>
<dbReference type="GO" id="GO:0006914">
    <property type="term" value="P:autophagy"/>
    <property type="evidence" value="ECO:0007669"/>
    <property type="project" value="UniProtKB-KW"/>
</dbReference>
<comment type="similarity">
    <text evidence="2">Belongs to the protein kinase superfamily. CAMK Ser/Thr protein kinase family. CHEK2 subfamily.</text>
</comment>
<accession>A0A0F4ZFL6</accession>